<feature type="transmembrane region" description="Helical" evidence="2">
    <location>
        <begin position="214"/>
        <end position="234"/>
    </location>
</feature>
<dbReference type="EMBL" id="JBEDNZ010000020">
    <property type="protein sequence ID" value="KAL0819556.1"/>
    <property type="molecule type" value="Genomic_DNA"/>
</dbReference>
<protein>
    <submittedName>
        <fullName evidence="3">Uncharacterized protein</fullName>
    </submittedName>
</protein>
<gene>
    <name evidence="3" type="ORF">ABMA28_007650</name>
</gene>
<feature type="transmembrane region" description="Helical" evidence="2">
    <location>
        <begin position="143"/>
        <end position="162"/>
    </location>
</feature>
<organism evidence="3 4">
    <name type="scientific">Loxostege sticticalis</name>
    <name type="common">Beet webworm moth</name>
    <dbReference type="NCBI Taxonomy" id="481309"/>
    <lineage>
        <taxon>Eukaryota</taxon>
        <taxon>Metazoa</taxon>
        <taxon>Ecdysozoa</taxon>
        <taxon>Arthropoda</taxon>
        <taxon>Hexapoda</taxon>
        <taxon>Insecta</taxon>
        <taxon>Pterygota</taxon>
        <taxon>Neoptera</taxon>
        <taxon>Endopterygota</taxon>
        <taxon>Lepidoptera</taxon>
        <taxon>Glossata</taxon>
        <taxon>Ditrysia</taxon>
        <taxon>Pyraloidea</taxon>
        <taxon>Crambidae</taxon>
        <taxon>Pyraustinae</taxon>
        <taxon>Loxostege</taxon>
    </lineage>
</organism>
<comment type="caution">
    <text evidence="3">The sequence shown here is derived from an EMBL/GenBank/DDBJ whole genome shotgun (WGS) entry which is preliminary data.</text>
</comment>
<evidence type="ECO:0000313" key="4">
    <source>
        <dbReference type="Proteomes" id="UP001549921"/>
    </source>
</evidence>
<evidence type="ECO:0000256" key="1">
    <source>
        <dbReference type="SAM" id="MobiDB-lite"/>
    </source>
</evidence>
<feature type="transmembrane region" description="Helical" evidence="2">
    <location>
        <begin position="29"/>
        <end position="53"/>
    </location>
</feature>
<dbReference type="Proteomes" id="UP001549921">
    <property type="component" value="Unassembled WGS sequence"/>
</dbReference>
<keyword evidence="2" id="KW-0812">Transmembrane</keyword>
<proteinExistence type="predicted"/>
<evidence type="ECO:0000256" key="2">
    <source>
        <dbReference type="SAM" id="Phobius"/>
    </source>
</evidence>
<feature type="compositionally biased region" description="Basic and acidic residues" evidence="1">
    <location>
        <begin position="430"/>
        <end position="439"/>
    </location>
</feature>
<accession>A0ABD0SM76</accession>
<sequence>MNKIPLFEEYRLIERTELEINGAWRGAHLLLFFMAFVFGSFCTFCFHMLMYLFDEKCVLFPKLLSLTSLRHNVIYEFIPIDKETADMLPVDFVGTQWMEKSACYLPTYVPLVSGIFGLVWTTMFLMCSTGSRTLTGLQRPWRVLPPVFIFSLAMSSLCIYSSCVTHTGLNELCVKLGEITGSATCTYTVNVATLAYERRIHGVYQAIRLTILSAWLHTVCWILSVLLTLARVILAVDFQLVRINVDLIGDIDKILEHHEKQIRTVSPDICANERGSKTSLPVRINSKVQYRRRTVDSTADDEEVEILYTGKSEVLYVSKYIHEGDSGHSLHPVESERVARLSACKKVSKDKQFIVNMLYDLLQKVTTLSAAESPEKDLLSRDSETSQIVRQLGKEKLARMRVDFDSAAAGSTSVLPDSQKTDAEVPEGESESKDDKDTNLKSVSVETEKDKKQRATSSRVQISEPENKDETTETVQDAEKETQTSKEKEKQD</sequence>
<reference evidence="3 4" key="1">
    <citation type="submission" date="2024-06" db="EMBL/GenBank/DDBJ databases">
        <title>A chromosome-level genome assembly of beet webworm, Loxostege sticticalis.</title>
        <authorList>
            <person name="Zhang Y."/>
        </authorList>
    </citation>
    <scope>NUCLEOTIDE SEQUENCE [LARGE SCALE GENOMIC DNA]</scope>
    <source>
        <strain evidence="3">AQ028</strain>
        <tissue evidence="3">Male pupae</tissue>
    </source>
</reference>
<name>A0ABD0SM76_LOXSC</name>
<keyword evidence="2" id="KW-0472">Membrane</keyword>
<feature type="compositionally biased region" description="Polar residues" evidence="1">
    <location>
        <begin position="409"/>
        <end position="418"/>
    </location>
</feature>
<feature type="region of interest" description="Disordered" evidence="1">
    <location>
        <begin position="408"/>
        <end position="492"/>
    </location>
</feature>
<evidence type="ECO:0000313" key="3">
    <source>
        <dbReference type="EMBL" id="KAL0819556.1"/>
    </source>
</evidence>
<feature type="compositionally biased region" description="Basic and acidic residues" evidence="1">
    <location>
        <begin position="465"/>
        <end position="492"/>
    </location>
</feature>
<dbReference type="AlphaFoldDB" id="A0ABD0SM76"/>
<keyword evidence="2" id="KW-1133">Transmembrane helix</keyword>
<feature type="transmembrane region" description="Helical" evidence="2">
    <location>
        <begin position="108"/>
        <end position="131"/>
    </location>
</feature>